<dbReference type="InterPro" id="IPR055259">
    <property type="entry name" value="YkvP/CgeB_Glyco_trans-like"/>
</dbReference>
<organism evidence="2 3">
    <name type="scientific">Chrysophaeum taylorii</name>
    <dbReference type="NCBI Taxonomy" id="2483200"/>
    <lineage>
        <taxon>Eukaryota</taxon>
        <taxon>Sar</taxon>
        <taxon>Stramenopiles</taxon>
        <taxon>Ochrophyta</taxon>
        <taxon>Pelagophyceae</taxon>
        <taxon>Pelagomonadales</taxon>
        <taxon>Pelagomonadaceae</taxon>
        <taxon>Chrysophaeum</taxon>
    </lineage>
</organism>
<protein>
    <recommendedName>
        <fullName evidence="1">Spore protein YkvP/CgeB glycosyl transferase-like domain-containing protein</fullName>
    </recommendedName>
</protein>
<feature type="domain" description="Spore protein YkvP/CgeB glycosyl transferase-like" evidence="1">
    <location>
        <begin position="65"/>
        <end position="165"/>
    </location>
</feature>
<keyword evidence="3" id="KW-1185">Reference proteome</keyword>
<evidence type="ECO:0000313" key="2">
    <source>
        <dbReference type="EMBL" id="KAJ8599274.1"/>
    </source>
</evidence>
<evidence type="ECO:0000313" key="3">
    <source>
        <dbReference type="Proteomes" id="UP001230188"/>
    </source>
</evidence>
<dbReference type="AlphaFoldDB" id="A0AAD7U7K9"/>
<reference evidence="2" key="1">
    <citation type="submission" date="2023-01" db="EMBL/GenBank/DDBJ databases">
        <title>Metagenome sequencing of chrysophaentin producing Chrysophaeum taylorii.</title>
        <authorList>
            <person name="Davison J."/>
            <person name="Bewley C."/>
        </authorList>
    </citation>
    <scope>NUCLEOTIDE SEQUENCE</scope>
    <source>
        <strain evidence="2">NIES-1699</strain>
    </source>
</reference>
<name>A0AAD7U7K9_9STRA</name>
<dbReference type="Proteomes" id="UP001230188">
    <property type="component" value="Unassembled WGS sequence"/>
</dbReference>
<gene>
    <name evidence="2" type="ORF">CTAYLR_006790</name>
</gene>
<accession>A0AAD7U7K9</accession>
<sequence length="245" mass="27188">MAQPPYNLDARHVPLGYARILEREENAGSIQRDIDVLFVGRLGGERAEKLRVLRESGLRIFHGNRDGSLFGSRLIAYLQRAKIVLSLRYWSSDDEWKMTRYLPALAHEALVVAESGGAPEEQAAWASAIVFVDSDAQLVEACHFYLRNTTARTQQAAKGKAILRRRLMAASLAAPVSRFLHALCPSSTMPLRTAPALVETSGKDYDVPWQWDVVVTHSHSDVGEGGGVTPTDAFYGLEPRHHRTI</sequence>
<comment type="caution">
    <text evidence="2">The sequence shown here is derived from an EMBL/GenBank/DDBJ whole genome shotgun (WGS) entry which is preliminary data.</text>
</comment>
<proteinExistence type="predicted"/>
<evidence type="ECO:0000259" key="1">
    <source>
        <dbReference type="Pfam" id="PF13524"/>
    </source>
</evidence>
<dbReference type="Pfam" id="PF13524">
    <property type="entry name" value="Glyco_trans_1_2"/>
    <property type="match status" value="1"/>
</dbReference>
<dbReference type="EMBL" id="JAQMWT010000574">
    <property type="protein sequence ID" value="KAJ8599274.1"/>
    <property type="molecule type" value="Genomic_DNA"/>
</dbReference>